<dbReference type="CDD" id="cd00064">
    <property type="entry name" value="FU"/>
    <property type="match status" value="1"/>
</dbReference>
<feature type="compositionally biased region" description="Low complexity" evidence="6">
    <location>
        <begin position="198"/>
        <end position="218"/>
    </location>
</feature>
<keyword evidence="7" id="KW-0472">Membrane</keyword>
<feature type="compositionally biased region" description="Basic and acidic residues" evidence="6">
    <location>
        <begin position="1804"/>
        <end position="1813"/>
    </location>
</feature>
<protein>
    <recommendedName>
        <fullName evidence="8">SH2 domain-containing protein</fullName>
    </recommendedName>
</protein>
<feature type="region of interest" description="Disordered" evidence="6">
    <location>
        <begin position="1064"/>
        <end position="1123"/>
    </location>
</feature>
<feature type="compositionally biased region" description="Basic residues" evidence="6">
    <location>
        <begin position="1065"/>
        <end position="1075"/>
    </location>
</feature>
<feature type="region of interest" description="Disordered" evidence="6">
    <location>
        <begin position="598"/>
        <end position="638"/>
    </location>
</feature>
<feature type="compositionally biased region" description="Polar residues" evidence="6">
    <location>
        <begin position="188"/>
        <end position="197"/>
    </location>
</feature>
<feature type="region of interest" description="Disordered" evidence="6">
    <location>
        <begin position="1196"/>
        <end position="1240"/>
    </location>
</feature>
<keyword evidence="5" id="KW-0727">SH2 domain</keyword>
<accession>F2UT19</accession>
<dbReference type="Proteomes" id="UP000007799">
    <property type="component" value="Unassembled WGS sequence"/>
</dbReference>
<feature type="compositionally biased region" description="Basic residues" evidence="6">
    <location>
        <begin position="1680"/>
        <end position="1689"/>
    </location>
</feature>
<feature type="transmembrane region" description="Helical" evidence="7">
    <location>
        <begin position="566"/>
        <end position="590"/>
    </location>
</feature>
<sequence length="1917" mass="206871">MAQAPATAQAASTSTAADTRTTPATAAATATPRITCLQATSPRPALCGMSHRHSRHMTTTTTTATATMQAFIVVLALALATGVHGACNWEPVASSCSVACGGGVQHVDYTCVCASSSTTSQCSTPKPAPHTRACNEEQCAYCHTFHFTNVPLNVRHSDIISAAQLAFSPPNTTIAASTTAPPVVVGPASTTNPNNRVNDSTTIANNNDNSNSNSNMPSSALLGDHTAFRWISPDNTVVLAFDPDTQLWVVTHTTTGDVLASTPSHPPFVSSAGTPALWDMFDPAVVAFQVARTARMVCSACHVDDDSEPAEFFLRKDTCAQVSPACASSEQVAAPTATSDRVCSNARCTDNCANCTRDGACVLCPTYTYLHDGQCVTSCPSPLIADDVTRSCRVCGAAHYPAAATAAAAAADGRGDSTQCLPCSQATCYACGLNGECVCDIGSTLTSGECIHTAGTTTVFVQTHDANPFNSTVLRRELEALLHARVYFEFVGSGNAVSVTFSACRTETRLCLASGLLQALVMDEDTLRQLEQDTGYTLTVLASTPTTTTTGAPPASNSGVPGLSDLAYILIAVGGFLLLVVLGFVVSIACTSNKRQKRRNELRLTSNGHSPSKGDRARDHHKRRRKHHKHANNQRKANALNALEYDDTPLCNVTSEMLLGSETEGAASVDLCTRFHDVLKWWKTSELVRGVGLSKTGRPYAWFLGLVSTERSEQILLSSCEGAFHIRVSRDFPGYVLSAHHKNRVYHYDIHVVRRHRYRIAGDAGGNARHKSLRSIVHYHARAPLKGAGYLRRPCGDRAVSYHELIRMVRSMTMTASIFDVPSEAAPRGRRERPATFYREADSDEESQIYYTLEELQAQQEPIYQTLSETERQTRELEIRAELEADSDNGAEVMQLPHSDVDVDDDDVDDDDDDDAEDMDVSHDASHNRSSADSSAQQSEGHRRVRALQHLNRHIARFSHAEDPVHAGRQHTGAGAGAVHVRESLLQFDTDVRNHPQQLLQQQEHHLNDASALLHADSADQTRDHHLFASSAALLDFDTPDHALRRSHSLPTLAACQAIASQLPRLRHHRRRHDKHCGDDSEEDNQQASLSHGAAAKPTATATTTTTRSSSSPPPLPSPLHTLSLREHHPARSQSVGVSSVYDHEPWLAATVVSNPSRELGANALRRWPGRAGAPPGLLHPRHELACALVSGVRSGNLSSHGDGSSGSRGTDADGESPWSLGSSPRATSANPGRGLIHGGRDDAIAHTRTAVLADTAAEDEGDGVVIERARVVARGVADRRRVLLRGGDDDDDDINSYASVVEGGQSYASVLPIDVGAYATIVDDDEDARDVGSYVSVDDVGSYASVTGNSGDPRRVLQLDPSPLAQHTQRWSDEDVPNKSSNGAGRHNAPHPLTTTATATGTDSGSTGYASGGSSGGDGNEGRPKFHRVPLQTAIKNVAAARKGADDWRRRSRGVEVDADVILRTSPSRTACAAQQTAGSNNNSNSSSGGDGSGDGGRRHRLRRRSQQSAELAAAADANDVGMTAMIASTAGCTPPSLQTRARPNRSRGNGSSRSRKKRHSSQPRPHGSTHADDDDDDDDDVYNGHDGGDRRRRSSEEPRRRRHRRHSASWRSVERQQSSSPRLLLLQSQQSQQSQSPVRAEGAVRQRVLQLQRQMLPDPVAVTRVHVGAPSHPASSHGQHRQHHPRMAYRHMSADSAADTHAHHHHHADQFAHQQPGQLQQRESRRIKGRSVDVMARPSTPPTQLHCHDNRSSYPLSAHNVSSSVSPRRVVLTRSGTPPLHHGAGLYTKNSPAFGAVPPPSRPDRGVRERTSSPLATQLMEQSLYRSTSPQVFQQHHPQQPAMVLESSLPPPPPYTRASAPNPLRRTRTSHDVQGRRSPPPYSALHPQLSTSAEHGRTRSRSERYQRRSLPVQEL</sequence>
<keyword evidence="3" id="KW-0358">Heparin-binding</keyword>
<feature type="compositionally biased region" description="Low complexity" evidence="6">
    <location>
        <begin position="1196"/>
        <end position="1210"/>
    </location>
</feature>
<dbReference type="PANTHER" id="PTHR14388">
    <property type="entry name" value="T CELL-SPECIFIC ADAPTER PROTEIN TSAD"/>
    <property type="match status" value="1"/>
</dbReference>
<evidence type="ECO:0000256" key="2">
    <source>
        <dbReference type="ARBA" id="ARBA00022606"/>
    </source>
</evidence>
<evidence type="ECO:0000259" key="8">
    <source>
        <dbReference type="PROSITE" id="PS50001"/>
    </source>
</evidence>
<feature type="compositionally biased region" description="Polar residues" evidence="6">
    <location>
        <begin position="1469"/>
        <end position="1479"/>
    </location>
</feature>
<dbReference type="RefSeq" id="XP_004987674.1">
    <property type="nucleotide sequence ID" value="XM_004987617.1"/>
</dbReference>
<keyword evidence="2" id="KW-0716">Sensory transduction</keyword>
<name>F2UT19_SALR5</name>
<dbReference type="KEGG" id="sre:PTSG_11315"/>
<keyword evidence="7" id="KW-0812">Transmembrane</keyword>
<feature type="compositionally biased region" description="Acidic residues" evidence="6">
    <location>
        <begin position="1574"/>
        <end position="1583"/>
    </location>
</feature>
<feature type="region of interest" description="Disordered" evidence="6">
    <location>
        <begin position="177"/>
        <end position="218"/>
    </location>
</feature>
<dbReference type="SMART" id="SM00261">
    <property type="entry name" value="FU"/>
    <property type="match status" value="2"/>
</dbReference>
<feature type="compositionally biased region" description="Polar residues" evidence="6">
    <location>
        <begin position="1220"/>
        <end position="1231"/>
    </location>
</feature>
<dbReference type="PROSITE" id="PS50092">
    <property type="entry name" value="TSP1"/>
    <property type="match status" value="1"/>
</dbReference>
<dbReference type="InterPro" id="IPR009030">
    <property type="entry name" value="Growth_fac_rcpt_cys_sf"/>
</dbReference>
<feature type="region of interest" description="Disordered" evidence="6">
    <location>
        <begin position="1532"/>
        <end position="1643"/>
    </location>
</feature>
<feature type="region of interest" description="Disordered" evidence="6">
    <location>
        <begin position="1670"/>
        <end position="1689"/>
    </location>
</feature>
<feature type="compositionally biased region" description="Low complexity" evidence="6">
    <location>
        <begin position="1611"/>
        <end position="1639"/>
    </location>
</feature>
<dbReference type="PROSITE" id="PS50001">
    <property type="entry name" value="SH2"/>
    <property type="match status" value="1"/>
</dbReference>
<feature type="compositionally biased region" description="Basic and acidic residues" evidence="6">
    <location>
        <begin position="1584"/>
        <end position="1601"/>
    </location>
</feature>
<feature type="compositionally biased region" description="Basic residues" evidence="6">
    <location>
        <begin position="619"/>
        <end position="633"/>
    </location>
</feature>
<evidence type="ECO:0000256" key="1">
    <source>
        <dbReference type="ARBA" id="ARBA00007308"/>
    </source>
</evidence>
<feature type="compositionally biased region" description="Gly residues" evidence="6">
    <location>
        <begin position="1411"/>
        <end position="1420"/>
    </location>
</feature>
<keyword evidence="7" id="KW-1133">Transmembrane helix</keyword>
<dbReference type="PANTHER" id="PTHR14388:SF17">
    <property type="entry name" value="SH2 DOMAIN-CONTAINING PROTEIN"/>
    <property type="match status" value="1"/>
</dbReference>
<dbReference type="GO" id="GO:0016055">
    <property type="term" value="P:Wnt signaling pathway"/>
    <property type="evidence" value="ECO:0007669"/>
    <property type="project" value="UniProtKB-KW"/>
</dbReference>
<feature type="region of interest" description="Disordered" evidence="6">
    <location>
        <begin position="1469"/>
        <end position="1518"/>
    </location>
</feature>
<dbReference type="InterPro" id="IPR036860">
    <property type="entry name" value="SH2_dom_sf"/>
</dbReference>
<dbReference type="GO" id="GO:0008201">
    <property type="term" value="F:heparin binding"/>
    <property type="evidence" value="ECO:0007669"/>
    <property type="project" value="UniProtKB-KW"/>
</dbReference>
<reference evidence="9" key="1">
    <citation type="submission" date="2009-08" db="EMBL/GenBank/DDBJ databases">
        <title>Annotation of Salpingoeca rosetta.</title>
        <authorList>
            <consortium name="The Broad Institute Genome Sequencing Platform"/>
            <person name="Russ C."/>
            <person name="Cuomo C."/>
            <person name="Burger G."/>
            <person name="Gray M.W."/>
            <person name="Holland P.W.H."/>
            <person name="King N."/>
            <person name="Lang F.B.F."/>
            <person name="Roger A.J."/>
            <person name="Ruiz-Trillo I."/>
            <person name="Young S.K."/>
            <person name="Zeng Q."/>
            <person name="Gargeya S."/>
            <person name="Alvarado L."/>
            <person name="Berlin A."/>
            <person name="Chapman S.B."/>
            <person name="Chen Z."/>
            <person name="Freedman E."/>
            <person name="Gellesch M."/>
            <person name="Goldberg J."/>
            <person name="Griggs A."/>
            <person name="Gujja S."/>
            <person name="Heilman E."/>
            <person name="Heiman D."/>
            <person name="Howarth C."/>
            <person name="Mehta T."/>
            <person name="Neiman D."/>
            <person name="Pearson M."/>
            <person name="Roberts A."/>
            <person name="Saif S."/>
            <person name="Shea T."/>
            <person name="Shenoy N."/>
            <person name="Sisk P."/>
            <person name="Stolte C."/>
            <person name="Sykes S."/>
            <person name="White J."/>
            <person name="Yandava C."/>
            <person name="Haas B."/>
            <person name="Nusbaum C."/>
            <person name="Birren B."/>
        </authorList>
    </citation>
    <scope>NUCLEOTIDE SEQUENCE [LARGE SCALE GENOMIC DNA]</scope>
    <source>
        <strain evidence="9">ATCC 50818</strain>
    </source>
</reference>
<dbReference type="SUPFAM" id="SSF57184">
    <property type="entry name" value="Growth factor receptor domain"/>
    <property type="match status" value="1"/>
</dbReference>
<feature type="compositionally biased region" description="Basic and acidic residues" evidence="6">
    <location>
        <begin position="1896"/>
        <end position="1908"/>
    </location>
</feature>
<evidence type="ECO:0000256" key="3">
    <source>
        <dbReference type="ARBA" id="ARBA00022674"/>
    </source>
</evidence>
<feature type="compositionally biased region" description="Low complexity" evidence="6">
    <location>
        <begin position="1395"/>
        <end position="1410"/>
    </location>
</feature>
<evidence type="ECO:0000256" key="5">
    <source>
        <dbReference type="PROSITE-ProRule" id="PRU00191"/>
    </source>
</evidence>
<dbReference type="Gene3D" id="2.10.220.10">
    <property type="entry name" value="Hormone Receptor, Insulin-like Growth Factor Receptor 1, Chain A, domain 2"/>
    <property type="match status" value="1"/>
</dbReference>
<evidence type="ECO:0000313" key="9">
    <source>
        <dbReference type="EMBL" id="EGD81278.1"/>
    </source>
</evidence>
<feature type="region of interest" description="Disordered" evidence="6">
    <location>
        <begin position="1827"/>
        <end position="1917"/>
    </location>
</feature>
<dbReference type="SMART" id="SM00252">
    <property type="entry name" value="SH2"/>
    <property type="match status" value="1"/>
</dbReference>
<dbReference type="InterPro" id="IPR006212">
    <property type="entry name" value="Furin_repeat"/>
</dbReference>
<feature type="compositionally biased region" description="Acidic residues" evidence="6">
    <location>
        <begin position="902"/>
        <end position="919"/>
    </location>
</feature>
<keyword evidence="4" id="KW-0879">Wnt signaling pathway</keyword>
<dbReference type="Gene3D" id="3.30.505.10">
    <property type="entry name" value="SH2 domain"/>
    <property type="match status" value="1"/>
</dbReference>
<proteinExistence type="inferred from homology"/>
<evidence type="ECO:0000256" key="6">
    <source>
        <dbReference type="SAM" id="MobiDB-lite"/>
    </source>
</evidence>
<feature type="region of interest" description="Disordered" evidence="6">
    <location>
        <begin position="1365"/>
        <end position="1427"/>
    </location>
</feature>
<feature type="region of interest" description="Disordered" evidence="6">
    <location>
        <begin position="1777"/>
        <end position="1814"/>
    </location>
</feature>
<gene>
    <name evidence="9" type="ORF">PTSG_11315</name>
</gene>
<feature type="compositionally biased region" description="Low complexity" evidence="6">
    <location>
        <begin position="1094"/>
        <end position="1111"/>
    </location>
</feature>
<keyword evidence="10" id="KW-1185">Reference proteome</keyword>
<dbReference type="InterPro" id="IPR000884">
    <property type="entry name" value="TSP1_rpt"/>
</dbReference>
<evidence type="ECO:0000256" key="7">
    <source>
        <dbReference type="SAM" id="Phobius"/>
    </source>
</evidence>
<feature type="region of interest" description="Disordered" evidence="6">
    <location>
        <begin position="1"/>
        <end position="28"/>
    </location>
</feature>
<feature type="region of interest" description="Disordered" evidence="6">
    <location>
        <begin position="1696"/>
        <end position="1753"/>
    </location>
</feature>
<dbReference type="CDD" id="cd00173">
    <property type="entry name" value="SH2"/>
    <property type="match status" value="1"/>
</dbReference>
<dbReference type="EMBL" id="GL832997">
    <property type="protein sequence ID" value="EGD81278.1"/>
    <property type="molecule type" value="Genomic_DNA"/>
</dbReference>
<dbReference type="SUPFAM" id="SSF55550">
    <property type="entry name" value="SH2 domain"/>
    <property type="match status" value="1"/>
</dbReference>
<dbReference type="GO" id="GO:0005737">
    <property type="term" value="C:cytoplasm"/>
    <property type="evidence" value="ECO:0007669"/>
    <property type="project" value="TreeGrafter"/>
</dbReference>
<dbReference type="InParanoid" id="F2UT19"/>
<feature type="domain" description="SH2" evidence="8">
    <location>
        <begin position="702"/>
        <end position="795"/>
    </location>
</feature>
<organism evidence="10">
    <name type="scientific">Salpingoeca rosetta (strain ATCC 50818 / BSB-021)</name>
    <dbReference type="NCBI Taxonomy" id="946362"/>
    <lineage>
        <taxon>Eukaryota</taxon>
        <taxon>Choanoflagellata</taxon>
        <taxon>Craspedida</taxon>
        <taxon>Salpingoecidae</taxon>
        <taxon>Salpingoeca</taxon>
    </lineage>
</organism>
<evidence type="ECO:0000256" key="4">
    <source>
        <dbReference type="ARBA" id="ARBA00022687"/>
    </source>
</evidence>
<dbReference type="Pfam" id="PF00017">
    <property type="entry name" value="SH2"/>
    <property type="match status" value="1"/>
</dbReference>
<feature type="compositionally biased region" description="Low complexity" evidence="6">
    <location>
        <begin position="1480"/>
        <end position="1489"/>
    </location>
</feature>
<evidence type="ECO:0000313" key="10">
    <source>
        <dbReference type="Proteomes" id="UP000007799"/>
    </source>
</evidence>
<dbReference type="GeneID" id="16068186"/>
<comment type="similarity">
    <text evidence="1">Belongs to the R-spondin family.</text>
</comment>
<dbReference type="InterPro" id="IPR000980">
    <property type="entry name" value="SH2"/>
</dbReference>
<feature type="region of interest" description="Disordered" evidence="6">
    <location>
        <begin position="882"/>
        <end position="943"/>
    </location>
</feature>
<feature type="compositionally biased region" description="Polar residues" evidence="6">
    <location>
        <begin position="928"/>
        <end position="939"/>
    </location>
</feature>